<dbReference type="EMBL" id="CAAALY010101851">
    <property type="protein sequence ID" value="VEL29288.1"/>
    <property type="molecule type" value="Genomic_DNA"/>
</dbReference>
<evidence type="ECO:0000313" key="2">
    <source>
        <dbReference type="Proteomes" id="UP000784294"/>
    </source>
</evidence>
<accession>A0A3S5C1I8</accession>
<name>A0A3S5C1I8_9PLAT</name>
<dbReference type="AlphaFoldDB" id="A0A3S5C1I8"/>
<comment type="caution">
    <text evidence="1">The sequence shown here is derived from an EMBL/GenBank/DDBJ whole genome shotgun (WGS) entry which is preliminary data.</text>
</comment>
<sequence>MPTSLPSASFQCPPPLRICQPCHVALSHTSAAKHFMELLPLPDSSANPKPSFASGSKLNVEVIDPLLEFRSDENTSVAPLVENCTFGILANPQNSS</sequence>
<gene>
    <name evidence="1" type="ORF">PXEA_LOCUS22728</name>
</gene>
<protein>
    <submittedName>
        <fullName evidence="1">Uncharacterized protein</fullName>
    </submittedName>
</protein>
<dbReference type="Proteomes" id="UP000784294">
    <property type="component" value="Unassembled WGS sequence"/>
</dbReference>
<proteinExistence type="predicted"/>
<evidence type="ECO:0000313" key="1">
    <source>
        <dbReference type="EMBL" id="VEL29288.1"/>
    </source>
</evidence>
<organism evidence="1 2">
    <name type="scientific">Protopolystoma xenopodis</name>
    <dbReference type="NCBI Taxonomy" id="117903"/>
    <lineage>
        <taxon>Eukaryota</taxon>
        <taxon>Metazoa</taxon>
        <taxon>Spiralia</taxon>
        <taxon>Lophotrochozoa</taxon>
        <taxon>Platyhelminthes</taxon>
        <taxon>Monogenea</taxon>
        <taxon>Polyopisthocotylea</taxon>
        <taxon>Polystomatidea</taxon>
        <taxon>Polystomatidae</taxon>
        <taxon>Protopolystoma</taxon>
    </lineage>
</organism>
<reference evidence="1" key="1">
    <citation type="submission" date="2018-11" db="EMBL/GenBank/DDBJ databases">
        <authorList>
            <consortium name="Pathogen Informatics"/>
        </authorList>
    </citation>
    <scope>NUCLEOTIDE SEQUENCE</scope>
</reference>
<keyword evidence="2" id="KW-1185">Reference proteome</keyword>